<dbReference type="PROSITE" id="PS50294">
    <property type="entry name" value="WD_REPEATS_REGION"/>
    <property type="match status" value="8"/>
</dbReference>
<dbReference type="Pfam" id="PF00400">
    <property type="entry name" value="WD40"/>
    <property type="match status" value="13"/>
</dbReference>
<proteinExistence type="predicted"/>
<dbReference type="InterPro" id="IPR036322">
    <property type="entry name" value="WD40_repeat_dom_sf"/>
</dbReference>
<dbReference type="SUPFAM" id="SSF50998">
    <property type="entry name" value="Quinoprotein alcohol dehydrogenase-like"/>
    <property type="match status" value="1"/>
</dbReference>
<evidence type="ECO:0000259" key="5">
    <source>
        <dbReference type="PROSITE" id="PS50837"/>
    </source>
</evidence>
<feature type="repeat" description="WD" evidence="3">
    <location>
        <begin position="951"/>
        <end position="992"/>
    </location>
</feature>
<dbReference type="Proteomes" id="UP000663850">
    <property type="component" value="Unassembled WGS sequence"/>
</dbReference>
<sequence>MGCYRRIHIHLGRLTLNVNLNIWKTMDEQKTEARLSRIAPSMTACFNSSERRKCTENTREKVLSDLMAWKSDQDGETVCWMNGMAGTGKTTIVNTLCDILDNNHELGASFFCTRSLPECRNVKLILPTIAYQLARFSIPFQNALSQALVEDPDVHTKVLRLQFERMILKPLQAVTPSLPGTVVVVIDALDECEDDDAVEQILDLLFKHASRLPIRFLVSSRPEHHIREKVEKSSLKAHITLHELEEKYVKADIETYLREELANISLTDDQLKTLVERAGVLFIYAATLARYIKARNSQKRLDTILKSTGSGLQSSNNAIDSLYEVVLMSALNNRDLEPLEKEQMRLILHTVVCAQEPLTVNALAGLLMLTCPEVHDALRPLWSVLHISNLHVNTLHASFPEYILDSNRSNQFACNPEAHNGKLAELCFKRINQNNTQFNLCNLSSSCVFDDDIPNLDLKTKEAVPFDLLYACQYWAVHLALGGKSKSQAKALHEFLSKRLLLWMEVLNLSKRIEKGVGLMEKAVAWLRATDSQSMATKLLARDARRFVSMFATSPVSRSTPHLYISMLSSWPKFQPMAKCYTQRANGLPNIMEIKATERQPLLSAIPVGCAVYCVNFAPNGAFFVAGTSNYTILVWDALSCQMTIDPIKGGHITTSICISPDSTRICSGSLDSSIYIWDPQNGQLVAGPLEGHTRPVDSVDYSPDGSYIASGSRDGTIRVWSTQTWQMEGDPLEGNDGVVFTVAFSPDGSRVASGSFSLIHIWDHRSGKLIGDPLKGHSEYVRSLKFLPDGTHLVSISENSIMHIWDLNSGQIIRQISSFQEHLLRGGVVAISPANAFCACAPGDFTVRLWDTQTWQTHSIMWHTSFVESIAFSPDGSRLISVSKDKRICVWEVQELDQKVSLNQSEFEGHSGVVQSVSFSPCGAYIVSGSDDSTIRMWDAQTGQPIRSPIKEHNGRVKSVGFLHNGARITSVSDTGTICMWDAQNGDLANTFCPIETVEEPNPFFPEYWPVAFSPDGSRIAVGTSVGNIHICEDQKTSLLLTRHRASVTSIAFSPDQRFIFSGSQCGELMMWDSHTGDPLPISFAGHETVVYSVDVAPNGSRIASGSRDTFIRVWDAQNGELVGDSLQGHNDAIYSVSFSPCGTYIVSGSQDRTVRLWDVASGQSVVVFQGHTDRVRSVAFSPDGTQIVSGSADLAIRVWDVPTSKDDLSSGGSEDSEELPGGHVHDEEGSPDIDWTMDEDGWVCDNKARLLLWVPPDLRSILLWRHNKMLISRHGCVKLNFANARIDEGWITCYQP</sequence>
<evidence type="ECO:0000256" key="4">
    <source>
        <dbReference type="SAM" id="MobiDB-lite"/>
    </source>
</evidence>
<feature type="domain" description="NACHT" evidence="5">
    <location>
        <begin position="77"/>
        <end position="222"/>
    </location>
</feature>
<feature type="repeat" description="WD" evidence="3">
    <location>
        <begin position="1128"/>
        <end position="1169"/>
    </location>
</feature>
<dbReference type="InterPro" id="IPR027417">
    <property type="entry name" value="P-loop_NTPase"/>
</dbReference>
<dbReference type="InterPro" id="IPR020472">
    <property type="entry name" value="WD40_PAC1"/>
</dbReference>
<dbReference type="PANTHER" id="PTHR44019:SF8">
    <property type="entry name" value="POC1 CENTRIOLAR PROTEIN HOMOLOG"/>
    <property type="match status" value="1"/>
</dbReference>
<gene>
    <name evidence="6" type="ORF">RDB_LOCUS34033</name>
</gene>
<evidence type="ECO:0000256" key="3">
    <source>
        <dbReference type="PROSITE-ProRule" id="PRU00221"/>
    </source>
</evidence>
<dbReference type="InterPro" id="IPR056884">
    <property type="entry name" value="NPHP3-like_N"/>
</dbReference>
<dbReference type="Gene3D" id="2.130.10.10">
    <property type="entry name" value="YVTN repeat-like/Quinoprotein amine dehydrogenase"/>
    <property type="match status" value="6"/>
</dbReference>
<dbReference type="PROSITE" id="PS00678">
    <property type="entry name" value="WD_REPEATS_1"/>
    <property type="match status" value="6"/>
</dbReference>
<feature type="repeat" description="WD" evidence="3">
    <location>
        <begin position="775"/>
        <end position="816"/>
    </location>
</feature>
<protein>
    <recommendedName>
        <fullName evidence="5">NACHT domain-containing protein</fullName>
    </recommendedName>
</protein>
<name>A0A8H3AZX3_9AGAM</name>
<dbReference type="CDD" id="cd00200">
    <property type="entry name" value="WD40"/>
    <property type="match status" value="2"/>
</dbReference>
<dbReference type="InterPro" id="IPR050505">
    <property type="entry name" value="WDR55/POC1"/>
</dbReference>
<dbReference type="Pfam" id="PF24883">
    <property type="entry name" value="NPHP3_N"/>
    <property type="match status" value="1"/>
</dbReference>
<keyword evidence="1 3" id="KW-0853">WD repeat</keyword>
<keyword evidence="2" id="KW-0677">Repeat</keyword>
<dbReference type="PROSITE" id="PS50082">
    <property type="entry name" value="WD_REPEATS_2"/>
    <property type="match status" value="11"/>
</dbReference>
<feature type="repeat" description="WD" evidence="3">
    <location>
        <begin position="1085"/>
        <end position="1126"/>
    </location>
</feature>
<dbReference type="InterPro" id="IPR007111">
    <property type="entry name" value="NACHT_NTPase"/>
</dbReference>
<evidence type="ECO:0000313" key="7">
    <source>
        <dbReference type="Proteomes" id="UP000663850"/>
    </source>
</evidence>
<dbReference type="SUPFAM" id="SSF50978">
    <property type="entry name" value="WD40 repeat-like"/>
    <property type="match status" value="1"/>
</dbReference>
<feature type="repeat" description="WD" evidence="3">
    <location>
        <begin position="1042"/>
        <end position="1083"/>
    </location>
</feature>
<reference evidence="6" key="1">
    <citation type="submission" date="2021-01" db="EMBL/GenBank/DDBJ databases">
        <authorList>
            <person name="Kaushik A."/>
        </authorList>
    </citation>
    <scope>NUCLEOTIDE SEQUENCE</scope>
    <source>
        <strain evidence="6">Type strain: AG8-Rh-89/</strain>
    </source>
</reference>
<evidence type="ECO:0000313" key="6">
    <source>
        <dbReference type="EMBL" id="CAE6444533.1"/>
    </source>
</evidence>
<feature type="repeat" description="WD" evidence="3">
    <location>
        <begin position="612"/>
        <end position="637"/>
    </location>
</feature>
<dbReference type="PRINTS" id="PR00320">
    <property type="entry name" value="GPROTEINBRPT"/>
</dbReference>
<feature type="repeat" description="WD" evidence="3">
    <location>
        <begin position="861"/>
        <end position="902"/>
    </location>
</feature>
<dbReference type="PROSITE" id="PS50837">
    <property type="entry name" value="NACHT"/>
    <property type="match status" value="1"/>
</dbReference>
<dbReference type="EMBL" id="CAJMWZ010001905">
    <property type="protein sequence ID" value="CAE6444533.1"/>
    <property type="molecule type" value="Genomic_DNA"/>
</dbReference>
<comment type="caution">
    <text evidence="6">The sequence shown here is derived from an EMBL/GenBank/DDBJ whole genome shotgun (WGS) entry which is preliminary data.</text>
</comment>
<feature type="repeat" description="WD" evidence="3">
    <location>
        <begin position="690"/>
        <end position="725"/>
    </location>
</feature>
<dbReference type="Gene3D" id="3.40.50.300">
    <property type="entry name" value="P-loop containing nucleotide triphosphate hydrolases"/>
    <property type="match status" value="1"/>
</dbReference>
<dbReference type="SUPFAM" id="SSF52540">
    <property type="entry name" value="P-loop containing nucleoside triphosphate hydrolases"/>
    <property type="match status" value="1"/>
</dbReference>
<accession>A0A8H3AZX3</accession>
<organism evidence="6 7">
    <name type="scientific">Rhizoctonia solani</name>
    <dbReference type="NCBI Taxonomy" id="456999"/>
    <lineage>
        <taxon>Eukaryota</taxon>
        <taxon>Fungi</taxon>
        <taxon>Dikarya</taxon>
        <taxon>Basidiomycota</taxon>
        <taxon>Agaricomycotina</taxon>
        <taxon>Agaricomycetes</taxon>
        <taxon>Cantharellales</taxon>
        <taxon>Ceratobasidiaceae</taxon>
        <taxon>Rhizoctonia</taxon>
    </lineage>
</organism>
<evidence type="ECO:0000256" key="2">
    <source>
        <dbReference type="ARBA" id="ARBA00022737"/>
    </source>
</evidence>
<dbReference type="PANTHER" id="PTHR44019">
    <property type="entry name" value="WD REPEAT-CONTAINING PROTEIN 55"/>
    <property type="match status" value="1"/>
</dbReference>
<feature type="repeat" description="WD" evidence="3">
    <location>
        <begin position="1170"/>
        <end position="1211"/>
    </location>
</feature>
<feature type="repeat" description="WD" evidence="3">
    <location>
        <begin position="655"/>
        <end position="688"/>
    </location>
</feature>
<dbReference type="InterPro" id="IPR015943">
    <property type="entry name" value="WD40/YVTN_repeat-like_dom_sf"/>
</dbReference>
<dbReference type="SMART" id="SM00320">
    <property type="entry name" value="WD40"/>
    <property type="match status" value="14"/>
</dbReference>
<dbReference type="InterPro" id="IPR011047">
    <property type="entry name" value="Quinoprotein_ADH-like_sf"/>
</dbReference>
<dbReference type="InterPro" id="IPR001680">
    <property type="entry name" value="WD40_rpt"/>
</dbReference>
<feature type="region of interest" description="Disordered" evidence="4">
    <location>
        <begin position="1207"/>
        <end position="1234"/>
    </location>
</feature>
<evidence type="ECO:0000256" key="1">
    <source>
        <dbReference type="ARBA" id="ARBA00022574"/>
    </source>
</evidence>
<dbReference type="InterPro" id="IPR019775">
    <property type="entry name" value="WD40_repeat_CS"/>
</dbReference>
<feature type="repeat" description="WD" evidence="3">
    <location>
        <begin position="908"/>
        <end position="949"/>
    </location>
</feature>